<dbReference type="InterPro" id="IPR011044">
    <property type="entry name" value="Quino_amine_DH_bsu"/>
</dbReference>
<sequence length="380" mass="40365">MTERLSQLLHEEATHLASPVPDPAPLAHAGRRLRRRRQVTTGVAVAASVVVVAGGSVLLGLGDRGDREVQPVDVDRDAIVWGYGDTVHLDDVTASVPGTLLTLNHTSVGVLAVSTTADAELAGPGRLTLVRYDGTTEDLGELEAGAHPATDPGRDVYVLAETRGPGRAVIVRDAQTGEVREELEVPGLDGARPPMALDGDTLYVRAQPRRMLTVDLVSGEVAPAIRATYYSDATRDRVVTGDRRTFRVVDVGTGEELMSVPTAGTLLQAELSPDARFLRVVRAGESRGVGYEYAASRTLEAWEVASGQPIDVDLGDASADSGGWTLSGDLYTLTDTGVVRCDVPEGTCEETRIEDLPELAEPSLADPVPLDRIVLPDELL</sequence>
<dbReference type="AlphaFoldDB" id="A0A4P7GPB2"/>
<dbReference type="Proteomes" id="UP000294894">
    <property type="component" value="Chromosome"/>
</dbReference>
<reference evidence="2 3" key="1">
    <citation type="submission" date="2019-03" db="EMBL/GenBank/DDBJ databases">
        <title>Three New Species of Nocardioides, Nocardioides euryhalodurans sp. nov., Nocardioides seonyuensis sp. nov. and Nocardioides eburneoflavus sp. nov., Iolated from Soil.</title>
        <authorList>
            <person name="Roh S.G."/>
            <person name="Lee C."/>
            <person name="Kim M.-K."/>
            <person name="Kim S.B."/>
        </authorList>
    </citation>
    <scope>NUCLEOTIDE SEQUENCE [LARGE SCALE GENOMIC DNA]</scope>
    <source>
        <strain evidence="2 3">MMS17-SY117</strain>
    </source>
</reference>
<accession>A0A4P7GPB2</accession>
<dbReference type="RefSeq" id="WP_135079902.1">
    <property type="nucleotide sequence ID" value="NZ_CP038267.1"/>
</dbReference>
<keyword evidence="1" id="KW-0472">Membrane</keyword>
<name>A0A4P7GPB2_9ACTN</name>
<evidence type="ECO:0000256" key="1">
    <source>
        <dbReference type="SAM" id="Phobius"/>
    </source>
</evidence>
<evidence type="ECO:0000313" key="3">
    <source>
        <dbReference type="Proteomes" id="UP000294894"/>
    </source>
</evidence>
<keyword evidence="1" id="KW-1133">Transmembrane helix</keyword>
<dbReference type="InterPro" id="IPR015943">
    <property type="entry name" value="WD40/YVTN_repeat-like_dom_sf"/>
</dbReference>
<keyword evidence="1" id="KW-0812">Transmembrane</keyword>
<dbReference type="EMBL" id="CP038267">
    <property type="protein sequence ID" value="QBR93960.1"/>
    <property type="molecule type" value="Genomic_DNA"/>
</dbReference>
<dbReference type="Gene3D" id="2.130.10.10">
    <property type="entry name" value="YVTN repeat-like/Quinoprotein amine dehydrogenase"/>
    <property type="match status" value="1"/>
</dbReference>
<protein>
    <recommendedName>
        <fullName evidence="4">WD40 repeat domain-containing protein</fullName>
    </recommendedName>
</protein>
<dbReference type="SUPFAM" id="SSF50969">
    <property type="entry name" value="YVTN repeat-like/Quinoprotein amine dehydrogenase"/>
    <property type="match status" value="1"/>
</dbReference>
<feature type="transmembrane region" description="Helical" evidence="1">
    <location>
        <begin position="39"/>
        <end position="61"/>
    </location>
</feature>
<keyword evidence="3" id="KW-1185">Reference proteome</keyword>
<dbReference type="KEGG" id="noy:EXE57_17990"/>
<evidence type="ECO:0008006" key="4">
    <source>
        <dbReference type="Google" id="ProtNLM"/>
    </source>
</evidence>
<organism evidence="2 3">
    <name type="scientific">Nocardioides euryhalodurans</name>
    <dbReference type="NCBI Taxonomy" id="2518370"/>
    <lineage>
        <taxon>Bacteria</taxon>
        <taxon>Bacillati</taxon>
        <taxon>Actinomycetota</taxon>
        <taxon>Actinomycetes</taxon>
        <taxon>Propionibacteriales</taxon>
        <taxon>Nocardioidaceae</taxon>
        <taxon>Nocardioides</taxon>
    </lineage>
</organism>
<gene>
    <name evidence="2" type="ORF">EXE57_17990</name>
</gene>
<dbReference type="OrthoDB" id="3765694at2"/>
<proteinExistence type="predicted"/>
<evidence type="ECO:0000313" key="2">
    <source>
        <dbReference type="EMBL" id="QBR93960.1"/>
    </source>
</evidence>